<comment type="similarity">
    <text evidence="1 2">Belongs to the BolA/IbaG family.</text>
</comment>
<dbReference type="InterPro" id="IPR002634">
    <property type="entry name" value="BolA"/>
</dbReference>
<evidence type="ECO:0000256" key="2">
    <source>
        <dbReference type="RuleBase" id="RU003860"/>
    </source>
</evidence>
<dbReference type="Proteomes" id="UP000245771">
    <property type="component" value="Unassembled WGS sequence"/>
</dbReference>
<dbReference type="PANTHER" id="PTHR46188">
    <property type="entry name" value="BOLA-LIKE PROTEIN 3"/>
    <property type="match status" value="1"/>
</dbReference>
<keyword evidence="4" id="KW-1185">Reference proteome</keyword>
<dbReference type="InParanoid" id="A0A316VIX8"/>
<evidence type="ECO:0000256" key="1">
    <source>
        <dbReference type="ARBA" id="ARBA00005578"/>
    </source>
</evidence>
<name>A0A316VIX8_9BASI</name>
<feature type="non-terminal residue" evidence="3">
    <location>
        <position position="71"/>
    </location>
</feature>
<dbReference type="FunCoup" id="A0A316VIX8">
    <property type="interactions" value="77"/>
</dbReference>
<dbReference type="GO" id="GO:0005759">
    <property type="term" value="C:mitochondrial matrix"/>
    <property type="evidence" value="ECO:0007669"/>
    <property type="project" value="TreeGrafter"/>
</dbReference>
<evidence type="ECO:0000313" key="4">
    <source>
        <dbReference type="Proteomes" id="UP000245771"/>
    </source>
</evidence>
<dbReference type="GeneID" id="37017902"/>
<proteinExistence type="inferred from homology"/>
<organism evidence="3 4">
    <name type="scientific">Meira miltonrushii</name>
    <dbReference type="NCBI Taxonomy" id="1280837"/>
    <lineage>
        <taxon>Eukaryota</taxon>
        <taxon>Fungi</taxon>
        <taxon>Dikarya</taxon>
        <taxon>Basidiomycota</taxon>
        <taxon>Ustilaginomycotina</taxon>
        <taxon>Exobasidiomycetes</taxon>
        <taxon>Exobasidiales</taxon>
        <taxon>Brachybasidiaceae</taxon>
        <taxon>Meira</taxon>
    </lineage>
</organism>
<sequence length="71" mass="7844">SGEKDIEDILRKEFAPKQMQVQDVSGGCGSFYSIVIVSSKFKGITTVKAHRLVNAALKDIIKEIHGLQLRT</sequence>
<dbReference type="InterPro" id="IPR052275">
    <property type="entry name" value="Mt_Fe-S_assembly_factor"/>
</dbReference>
<reference evidence="3 4" key="1">
    <citation type="journal article" date="2018" name="Mol. Biol. Evol.">
        <title>Broad Genomic Sampling Reveals a Smut Pathogenic Ancestry of the Fungal Clade Ustilaginomycotina.</title>
        <authorList>
            <person name="Kijpornyongpan T."/>
            <person name="Mondo S.J."/>
            <person name="Barry K."/>
            <person name="Sandor L."/>
            <person name="Lee J."/>
            <person name="Lipzen A."/>
            <person name="Pangilinan J."/>
            <person name="LaButti K."/>
            <person name="Hainaut M."/>
            <person name="Henrissat B."/>
            <person name="Grigoriev I.V."/>
            <person name="Spatafora J.W."/>
            <person name="Aime M.C."/>
        </authorList>
    </citation>
    <scope>NUCLEOTIDE SEQUENCE [LARGE SCALE GENOMIC DNA]</scope>
    <source>
        <strain evidence="3 4">MCA 3882</strain>
    </source>
</reference>
<dbReference type="SUPFAM" id="SSF82657">
    <property type="entry name" value="BolA-like"/>
    <property type="match status" value="1"/>
</dbReference>
<dbReference type="OrthoDB" id="203381at2759"/>
<dbReference type="STRING" id="1280837.A0A316VIX8"/>
<dbReference type="InterPro" id="IPR036065">
    <property type="entry name" value="BolA-like_sf"/>
</dbReference>
<dbReference type="PIRSF" id="PIRSF003113">
    <property type="entry name" value="BolA"/>
    <property type="match status" value="1"/>
</dbReference>
<dbReference type="Pfam" id="PF01722">
    <property type="entry name" value="BolA"/>
    <property type="match status" value="1"/>
</dbReference>
<dbReference type="EMBL" id="KZ819603">
    <property type="protein sequence ID" value="PWN36253.1"/>
    <property type="molecule type" value="Genomic_DNA"/>
</dbReference>
<protein>
    <submittedName>
        <fullName evidence="3">Bola-like protein</fullName>
    </submittedName>
</protein>
<evidence type="ECO:0000313" key="3">
    <source>
        <dbReference type="EMBL" id="PWN36253.1"/>
    </source>
</evidence>
<dbReference type="AlphaFoldDB" id="A0A316VIX8"/>
<dbReference type="RefSeq" id="XP_025356555.1">
    <property type="nucleotide sequence ID" value="XM_025496121.1"/>
</dbReference>
<dbReference type="PANTHER" id="PTHR46188:SF1">
    <property type="entry name" value="BOLA-LIKE PROTEIN 3"/>
    <property type="match status" value="1"/>
</dbReference>
<feature type="non-terminal residue" evidence="3">
    <location>
        <position position="1"/>
    </location>
</feature>
<accession>A0A316VIX8</accession>
<dbReference type="Gene3D" id="3.30.300.90">
    <property type="entry name" value="BolA-like"/>
    <property type="match status" value="1"/>
</dbReference>
<gene>
    <name evidence="3" type="ORF">FA14DRAFT_115679</name>
</gene>